<evidence type="ECO:0000256" key="1">
    <source>
        <dbReference type="SAM" id="SignalP"/>
    </source>
</evidence>
<proteinExistence type="predicted"/>
<keyword evidence="1" id="KW-0732">Signal</keyword>
<reference evidence="3" key="1">
    <citation type="submission" date="2025-08" db="UniProtKB">
        <authorList>
            <consortium name="RefSeq"/>
        </authorList>
    </citation>
    <scope>IDENTIFICATION</scope>
    <source>
        <tissue evidence="3">Tentacle</tissue>
    </source>
</reference>
<dbReference type="AlphaFoldDB" id="A0A6P8IGR5"/>
<dbReference type="RefSeq" id="XP_031565919.1">
    <property type="nucleotide sequence ID" value="XM_031710059.1"/>
</dbReference>
<sequence>MYSVSCSLVLGLLLQVIFSEAFIPSSLNSKESLIKKQSRSEAQSYEQFGCYNDTAHKVLTVFLGEVSTAPGPLRACASIVKERQYKVFGVQNGKGCWSGSASPEVFYAIKRASHCNVTHGGLFFVDVYVFSDVNVPCPVGTRRDLNPYCKTKRDQDLEKNKLNYKLGPTFLNLFPSLNVTIAQLKDIYKNDSVNAEWLTVYEQISRRNLFLLYAFFNQTKNQPEFAAIDDYKNVLKFFIESQYSPKLMPKEYRKFFKFYFLESDEPFERLTRLCNWREDSIFTDQRLAGGNPMSIQRVTIGMK</sequence>
<accession>A0A6P8IGR5</accession>
<organism evidence="2 3">
    <name type="scientific">Actinia tenebrosa</name>
    <name type="common">Australian red waratah sea anemone</name>
    <dbReference type="NCBI Taxonomy" id="6105"/>
    <lineage>
        <taxon>Eukaryota</taxon>
        <taxon>Metazoa</taxon>
        <taxon>Cnidaria</taxon>
        <taxon>Anthozoa</taxon>
        <taxon>Hexacorallia</taxon>
        <taxon>Actiniaria</taxon>
        <taxon>Actiniidae</taxon>
        <taxon>Actinia</taxon>
    </lineage>
</organism>
<dbReference type="SUPFAM" id="SSF48484">
    <property type="entry name" value="Lipoxigenase"/>
    <property type="match status" value="1"/>
</dbReference>
<dbReference type="GeneID" id="116301056"/>
<dbReference type="InParanoid" id="A0A6P8IGR5"/>
<feature type="signal peptide" evidence="1">
    <location>
        <begin position="1"/>
        <end position="21"/>
    </location>
</feature>
<evidence type="ECO:0000313" key="3">
    <source>
        <dbReference type="RefSeq" id="XP_031565919.1"/>
    </source>
</evidence>
<protein>
    <submittedName>
        <fullName evidence="3">Uncharacterized protein LOC116301056</fullName>
    </submittedName>
</protein>
<keyword evidence="2" id="KW-1185">Reference proteome</keyword>
<dbReference type="Gene3D" id="1.20.245.10">
    <property type="entry name" value="Lipoxygenase-1, Domain 5"/>
    <property type="match status" value="1"/>
</dbReference>
<gene>
    <name evidence="3" type="primary">LOC116301056</name>
</gene>
<dbReference type="OrthoDB" id="10295447at2759"/>
<dbReference type="InterPro" id="IPR036226">
    <property type="entry name" value="LipOase_C_sf"/>
</dbReference>
<evidence type="ECO:0000313" key="2">
    <source>
        <dbReference type="Proteomes" id="UP000515163"/>
    </source>
</evidence>
<dbReference type="Proteomes" id="UP000515163">
    <property type="component" value="Unplaced"/>
</dbReference>
<name>A0A6P8IGR5_ACTTE</name>
<feature type="non-terminal residue" evidence="3">
    <location>
        <position position="303"/>
    </location>
</feature>
<dbReference type="KEGG" id="aten:116301056"/>
<feature type="chain" id="PRO_5028476684" evidence="1">
    <location>
        <begin position="22"/>
        <end position="303"/>
    </location>
</feature>